<evidence type="ECO:0000259" key="7">
    <source>
        <dbReference type="PROSITE" id="PS50109"/>
    </source>
</evidence>
<dbReference type="Pfam" id="PF02518">
    <property type="entry name" value="HATPase_c"/>
    <property type="match status" value="1"/>
</dbReference>
<protein>
    <recommendedName>
        <fullName evidence="2">histidine kinase</fullName>
        <ecNumber evidence="2">2.7.13.3</ecNumber>
    </recommendedName>
</protein>
<organism evidence="9 10">
    <name type="scientific">Geoanaerobacter pelophilus</name>
    <dbReference type="NCBI Taxonomy" id="60036"/>
    <lineage>
        <taxon>Bacteria</taxon>
        <taxon>Pseudomonadati</taxon>
        <taxon>Thermodesulfobacteriota</taxon>
        <taxon>Desulfuromonadia</taxon>
        <taxon>Geobacterales</taxon>
        <taxon>Geobacteraceae</taxon>
        <taxon>Geoanaerobacter</taxon>
    </lineage>
</organism>
<keyword evidence="5 9" id="KW-0418">Kinase</keyword>
<dbReference type="InterPro" id="IPR000014">
    <property type="entry name" value="PAS"/>
</dbReference>
<dbReference type="SMART" id="SM00388">
    <property type="entry name" value="HisKA"/>
    <property type="match status" value="1"/>
</dbReference>
<comment type="catalytic activity">
    <reaction evidence="1">
        <text>ATP + protein L-histidine = ADP + protein N-phospho-L-histidine.</text>
        <dbReference type="EC" id="2.7.13.3"/>
    </reaction>
</comment>
<dbReference type="Gene3D" id="1.10.287.130">
    <property type="match status" value="1"/>
</dbReference>
<evidence type="ECO:0000256" key="1">
    <source>
        <dbReference type="ARBA" id="ARBA00000085"/>
    </source>
</evidence>
<evidence type="ECO:0000259" key="8">
    <source>
        <dbReference type="PROSITE" id="PS50112"/>
    </source>
</evidence>
<dbReference type="EMBL" id="BDQG01000001">
    <property type="protein sequence ID" value="GAW68314.1"/>
    <property type="molecule type" value="Genomic_DNA"/>
</dbReference>
<dbReference type="SUPFAM" id="SSF55785">
    <property type="entry name" value="PYP-like sensor domain (PAS domain)"/>
    <property type="match status" value="1"/>
</dbReference>
<evidence type="ECO:0000256" key="4">
    <source>
        <dbReference type="ARBA" id="ARBA00022679"/>
    </source>
</evidence>
<reference evidence="10" key="2">
    <citation type="submission" date="2017-05" db="EMBL/GenBank/DDBJ databases">
        <title>Draft genome sequence of Geobacter pelophilus, a iron(III)-reducing bacteria.</title>
        <authorList>
            <person name="Aoyagi T."/>
            <person name="Koike H."/>
            <person name="Morita T."/>
            <person name="Sato Y."/>
            <person name="Habe H."/>
            <person name="Hori T."/>
        </authorList>
    </citation>
    <scope>NUCLEOTIDE SEQUENCE [LARGE SCALE GENOMIC DNA]</scope>
    <source>
        <strain evidence="10">Drf2</strain>
    </source>
</reference>
<reference evidence="9 10" key="1">
    <citation type="submission" date="2017-04" db="EMBL/GenBank/DDBJ databases">
        <authorList>
            <consortium name="Geobacter pelophilus Genome Sequencing"/>
            <person name="Aoyagi T."/>
            <person name="Koike H."/>
            <person name="Hori T."/>
        </authorList>
    </citation>
    <scope>NUCLEOTIDE SEQUENCE [LARGE SCALE GENOMIC DNA]</scope>
    <source>
        <strain evidence="9 10">Drf2</strain>
    </source>
</reference>
<comment type="caution">
    <text evidence="9">The sequence shown here is derived from an EMBL/GenBank/DDBJ whole genome shotgun (WGS) entry which is preliminary data.</text>
</comment>
<evidence type="ECO:0000256" key="2">
    <source>
        <dbReference type="ARBA" id="ARBA00012438"/>
    </source>
</evidence>
<dbReference type="Gene3D" id="3.30.565.10">
    <property type="entry name" value="Histidine kinase-like ATPase, C-terminal domain"/>
    <property type="match status" value="1"/>
</dbReference>
<evidence type="ECO:0000313" key="10">
    <source>
        <dbReference type="Proteomes" id="UP000194153"/>
    </source>
</evidence>
<keyword evidence="3" id="KW-0597">Phosphoprotein</keyword>
<dbReference type="SMART" id="SM00387">
    <property type="entry name" value="HATPase_c"/>
    <property type="match status" value="1"/>
</dbReference>
<dbReference type="PANTHER" id="PTHR42878:SF15">
    <property type="entry name" value="BACTERIOPHYTOCHROME"/>
    <property type="match status" value="1"/>
</dbReference>
<dbReference type="InterPro" id="IPR003661">
    <property type="entry name" value="HisK_dim/P_dom"/>
</dbReference>
<name>A0ABQ0MMJ7_9BACT</name>
<accession>A0ABQ0MMJ7</accession>
<keyword evidence="4" id="KW-0808">Transferase</keyword>
<gene>
    <name evidence="9" type="ORF">GPEL0_01r4599</name>
</gene>
<dbReference type="NCBIfam" id="TIGR00229">
    <property type="entry name" value="sensory_box"/>
    <property type="match status" value="1"/>
</dbReference>
<keyword evidence="10" id="KW-1185">Reference proteome</keyword>
<dbReference type="InterPro" id="IPR005467">
    <property type="entry name" value="His_kinase_dom"/>
</dbReference>
<dbReference type="GO" id="GO:0016301">
    <property type="term" value="F:kinase activity"/>
    <property type="evidence" value="ECO:0007669"/>
    <property type="project" value="UniProtKB-KW"/>
</dbReference>
<dbReference type="InterPro" id="IPR004358">
    <property type="entry name" value="Sig_transdc_His_kin-like_C"/>
</dbReference>
<evidence type="ECO:0000313" key="9">
    <source>
        <dbReference type="EMBL" id="GAW68314.1"/>
    </source>
</evidence>
<feature type="domain" description="Histidine kinase" evidence="7">
    <location>
        <begin position="155"/>
        <end position="369"/>
    </location>
</feature>
<dbReference type="CDD" id="cd00082">
    <property type="entry name" value="HisKA"/>
    <property type="match status" value="1"/>
</dbReference>
<dbReference type="EC" id="2.7.13.3" evidence="2"/>
<dbReference type="InterPro" id="IPR035965">
    <property type="entry name" value="PAS-like_dom_sf"/>
</dbReference>
<dbReference type="PROSITE" id="PS50109">
    <property type="entry name" value="HIS_KIN"/>
    <property type="match status" value="1"/>
</dbReference>
<dbReference type="PANTHER" id="PTHR42878">
    <property type="entry name" value="TWO-COMPONENT HISTIDINE KINASE"/>
    <property type="match status" value="1"/>
</dbReference>
<dbReference type="InterPro" id="IPR036097">
    <property type="entry name" value="HisK_dim/P_sf"/>
</dbReference>
<dbReference type="Pfam" id="PF00512">
    <property type="entry name" value="HisKA"/>
    <property type="match status" value="1"/>
</dbReference>
<dbReference type="Pfam" id="PF13188">
    <property type="entry name" value="PAS_8"/>
    <property type="match status" value="1"/>
</dbReference>
<keyword evidence="6" id="KW-0472">Membrane</keyword>
<evidence type="ECO:0000256" key="3">
    <source>
        <dbReference type="ARBA" id="ARBA00022553"/>
    </source>
</evidence>
<dbReference type="InterPro" id="IPR036890">
    <property type="entry name" value="HATPase_C_sf"/>
</dbReference>
<proteinExistence type="predicted"/>
<dbReference type="PROSITE" id="PS50112">
    <property type="entry name" value="PAS"/>
    <property type="match status" value="1"/>
</dbReference>
<feature type="domain" description="PAS" evidence="8">
    <location>
        <begin position="18"/>
        <end position="62"/>
    </location>
</feature>
<dbReference type="SUPFAM" id="SSF55874">
    <property type="entry name" value="ATPase domain of HSP90 chaperone/DNA topoisomerase II/histidine kinase"/>
    <property type="match status" value="1"/>
</dbReference>
<dbReference type="SUPFAM" id="SSF47384">
    <property type="entry name" value="Homodimeric domain of signal transducing histidine kinase"/>
    <property type="match status" value="1"/>
</dbReference>
<dbReference type="Proteomes" id="UP000194153">
    <property type="component" value="Unassembled WGS sequence"/>
</dbReference>
<dbReference type="InterPro" id="IPR050351">
    <property type="entry name" value="BphY/WalK/GraS-like"/>
</dbReference>
<dbReference type="PRINTS" id="PR00344">
    <property type="entry name" value="BCTRLSENSOR"/>
</dbReference>
<evidence type="ECO:0000256" key="5">
    <source>
        <dbReference type="ARBA" id="ARBA00022777"/>
    </source>
</evidence>
<dbReference type="Gene3D" id="3.30.450.20">
    <property type="entry name" value="PAS domain"/>
    <property type="match status" value="1"/>
</dbReference>
<evidence type="ECO:0000256" key="6">
    <source>
        <dbReference type="ARBA" id="ARBA00023136"/>
    </source>
</evidence>
<sequence>MKQGNSDGEGGDVTLRESDAGYRELFEENPQPMWVCHRESRRLLAVNEAALRLYGYRREQFLELALDHLNGGETMGDPAVPQDQLLRSRQLRKDGSSFLAQLVCHPCQFKGERVQLVLVCEEGNAQQEAQLRDWVVRQGSLLEAAQRELETFSYSISHDLRAPLRHIDGFSRALMDDYGTLLDGQGKEYLTRICQAAEKMSQLIDAMQQLSRVGRAELSLEQVDLSVKAQVISLELKHREPGRRVEFAIEEGVKAEADSKLVRQLLEILIGNAWKFSSKTPSALISFGVVEQQGEKAYFVRDNGAGFDMAYADKLFTVFHRLHRADEFEGSGVGLAIAQRIVARHGGRIWAESAPGAGATFYFTLQSERQSTIEG</sequence>
<dbReference type="InterPro" id="IPR003594">
    <property type="entry name" value="HATPase_dom"/>
</dbReference>